<dbReference type="InterPro" id="IPR045357">
    <property type="entry name" value="Aminopeptidase_N-like_N"/>
</dbReference>
<dbReference type="GO" id="GO:0008270">
    <property type="term" value="F:zinc ion binding"/>
    <property type="evidence" value="ECO:0007669"/>
    <property type="project" value="UniProtKB-UniRule"/>
</dbReference>
<feature type="domain" description="ERAP1-like C-terminal" evidence="13">
    <location>
        <begin position="571"/>
        <end position="779"/>
    </location>
</feature>
<dbReference type="AlphaFoldDB" id="A0A8J2LHB8"/>
<dbReference type="GO" id="GO:0005737">
    <property type="term" value="C:cytoplasm"/>
    <property type="evidence" value="ECO:0007669"/>
    <property type="project" value="TreeGrafter"/>
</dbReference>
<evidence type="ECO:0000259" key="13">
    <source>
        <dbReference type="Pfam" id="PF11838"/>
    </source>
</evidence>
<feature type="chain" id="PRO_5035253505" description="Aminopeptidase" evidence="11">
    <location>
        <begin position="23"/>
        <end position="786"/>
    </location>
</feature>
<evidence type="ECO:0000256" key="7">
    <source>
        <dbReference type="ARBA" id="ARBA00023049"/>
    </source>
</evidence>
<evidence type="ECO:0000259" key="14">
    <source>
        <dbReference type="Pfam" id="PF17900"/>
    </source>
</evidence>
<evidence type="ECO:0000259" key="12">
    <source>
        <dbReference type="Pfam" id="PF01433"/>
    </source>
</evidence>
<dbReference type="FunFam" id="1.10.390.10:FF:000013">
    <property type="entry name" value="Aminopeptidase N"/>
    <property type="match status" value="1"/>
</dbReference>
<dbReference type="EMBL" id="CAJVCH010565262">
    <property type="protein sequence ID" value="CAG7832489.1"/>
    <property type="molecule type" value="Genomic_DNA"/>
</dbReference>
<dbReference type="EC" id="3.4.11.-" evidence="10"/>
<evidence type="ECO:0000256" key="2">
    <source>
        <dbReference type="ARBA" id="ARBA00022438"/>
    </source>
</evidence>
<dbReference type="GO" id="GO:0043171">
    <property type="term" value="P:peptide catabolic process"/>
    <property type="evidence" value="ECO:0007669"/>
    <property type="project" value="TreeGrafter"/>
</dbReference>
<dbReference type="InterPro" id="IPR014782">
    <property type="entry name" value="Peptidase_M1_dom"/>
</dbReference>
<comment type="similarity">
    <text evidence="1 10">Belongs to the peptidase M1 family.</text>
</comment>
<sequence>MKYSLILASLLLIGTHALVVSATNHPLLDYRLPRNVRPTKYVLNMRMVLDENQDGLQPFTAPGNVTITVNCTEVTNSITLNAQYIQVQESLVKVTSSSGEIPIAAHSFQPDLHFYTIQLNETLEAGRNYYLFIPFTSQILTNDTYGLYRGYYTDGNTNLTKNMATTFFQPFGARRAFPCFDEPEYKAVFELTIGRVTKYHTLANMDLIKTVPDSQLAGWEWDQFRPTLPMSTYIVCVIVSDFASEAADPVYFPKPVKVWGTPQAIEKKGGVFAAEMASKLLYWHENFTGISYSLTKLDSIAIPQFAAGAMENWGLNTYRDAYLIYYPGDSDSAYIGVAETLSHELSHQWYGNLATCEWWDQTWLNEGLATFFTYKALLVYMSEFDPEMRFITRHHQSALRFDSNETKSHPVVIPTDSGFDFFDGTSMEKSGCLTRMMEYIFTKPVFKLALRYYILQNYFKSANQDSLFLAMDVTIDQFSVRDTVLPPNTTVKAIMDTWTLQTGYPLIRVRLENNQLIFSQENIIASQPDHTWWVPIKVVTQENPDFRTLTASFWIPPNSRNASYPTNSTGWVVINPEAVGFYRVLYDPVMTERIDQELARNSNAFTPITRAQIVDDRMNLGVLGYTSLLEAVKILNYIFNETNSGVLTSVVKNLKNVWSQVKDTEDVDKFKGVSIPFLENVIKNIGDENDFDKMGMTNILRNDVIKMLCDYGSPMCDSISNKYFLRLKSTTPDLYDSVVSRNIQDSIYCGIAKTGGANAKSFFKAWYKTETDSSKSKMLYRVLNGC</sequence>
<dbReference type="InterPro" id="IPR034016">
    <property type="entry name" value="M1_APN-typ"/>
</dbReference>
<dbReference type="GO" id="GO:0005615">
    <property type="term" value="C:extracellular space"/>
    <property type="evidence" value="ECO:0007669"/>
    <property type="project" value="TreeGrafter"/>
</dbReference>
<comment type="cofactor">
    <cofactor evidence="9 10">
        <name>Zn(2+)</name>
        <dbReference type="ChEBI" id="CHEBI:29105"/>
    </cofactor>
    <text evidence="9 10">Binds 1 zinc ion per subunit.</text>
</comment>
<evidence type="ECO:0000313" key="16">
    <source>
        <dbReference type="Proteomes" id="UP000708208"/>
    </source>
</evidence>
<keyword evidence="4 9" id="KW-0479">Metal-binding</keyword>
<dbReference type="Proteomes" id="UP000708208">
    <property type="component" value="Unassembled WGS sequence"/>
</dbReference>
<evidence type="ECO:0000256" key="3">
    <source>
        <dbReference type="ARBA" id="ARBA00022670"/>
    </source>
</evidence>
<dbReference type="OrthoDB" id="10031169at2759"/>
<feature type="binding site" evidence="9">
    <location>
        <position position="347"/>
    </location>
    <ligand>
        <name>Zn(2+)</name>
        <dbReference type="ChEBI" id="CHEBI:29105"/>
        <note>catalytic</note>
    </ligand>
</feature>
<keyword evidence="11" id="KW-0732">Signal</keyword>
<accession>A0A8J2LHB8</accession>
<dbReference type="PANTHER" id="PTHR11533:SF301">
    <property type="entry name" value="AMINOPEPTIDASE"/>
    <property type="match status" value="1"/>
</dbReference>
<keyword evidence="2 10" id="KW-0031">Aminopeptidase</keyword>
<dbReference type="PANTHER" id="PTHR11533">
    <property type="entry name" value="PROTEASE M1 ZINC METALLOPROTEASE"/>
    <property type="match status" value="1"/>
</dbReference>
<keyword evidence="3 10" id="KW-0645">Protease</keyword>
<evidence type="ECO:0000256" key="1">
    <source>
        <dbReference type="ARBA" id="ARBA00010136"/>
    </source>
</evidence>
<feature type="active site" description="Proton acceptor" evidence="8">
    <location>
        <position position="344"/>
    </location>
</feature>
<evidence type="ECO:0000256" key="10">
    <source>
        <dbReference type="RuleBase" id="RU364040"/>
    </source>
</evidence>
<evidence type="ECO:0000256" key="9">
    <source>
        <dbReference type="PIRSR" id="PIRSR634016-3"/>
    </source>
</evidence>
<evidence type="ECO:0000256" key="8">
    <source>
        <dbReference type="PIRSR" id="PIRSR634016-1"/>
    </source>
</evidence>
<dbReference type="GO" id="GO:0016020">
    <property type="term" value="C:membrane"/>
    <property type="evidence" value="ECO:0007669"/>
    <property type="project" value="TreeGrafter"/>
</dbReference>
<evidence type="ECO:0000313" key="15">
    <source>
        <dbReference type="EMBL" id="CAG7832489.1"/>
    </source>
</evidence>
<organism evidence="15 16">
    <name type="scientific">Allacma fusca</name>
    <dbReference type="NCBI Taxonomy" id="39272"/>
    <lineage>
        <taxon>Eukaryota</taxon>
        <taxon>Metazoa</taxon>
        <taxon>Ecdysozoa</taxon>
        <taxon>Arthropoda</taxon>
        <taxon>Hexapoda</taxon>
        <taxon>Collembola</taxon>
        <taxon>Symphypleona</taxon>
        <taxon>Sminthuridae</taxon>
        <taxon>Allacma</taxon>
    </lineage>
</organism>
<keyword evidence="5 10" id="KW-0378">Hydrolase</keyword>
<dbReference type="Pfam" id="PF17900">
    <property type="entry name" value="Peptidase_M1_N"/>
    <property type="match status" value="1"/>
</dbReference>
<evidence type="ECO:0000256" key="6">
    <source>
        <dbReference type="ARBA" id="ARBA00022833"/>
    </source>
</evidence>
<feature type="signal peptide" evidence="11">
    <location>
        <begin position="1"/>
        <end position="22"/>
    </location>
</feature>
<keyword evidence="7 10" id="KW-0482">Metalloprotease</keyword>
<reference evidence="15" key="1">
    <citation type="submission" date="2021-06" db="EMBL/GenBank/DDBJ databases">
        <authorList>
            <person name="Hodson N. C."/>
            <person name="Mongue J. A."/>
            <person name="Jaron S. K."/>
        </authorList>
    </citation>
    <scope>NUCLEOTIDE SEQUENCE</scope>
</reference>
<feature type="binding site" evidence="9">
    <location>
        <position position="366"/>
    </location>
    <ligand>
        <name>Zn(2+)</name>
        <dbReference type="ChEBI" id="CHEBI:29105"/>
        <note>catalytic</note>
    </ligand>
</feature>
<evidence type="ECO:0000256" key="11">
    <source>
        <dbReference type="SAM" id="SignalP"/>
    </source>
</evidence>
<comment type="caution">
    <text evidence="15">The sequence shown here is derived from an EMBL/GenBank/DDBJ whole genome shotgun (WGS) entry which is preliminary data.</text>
</comment>
<feature type="domain" description="Peptidase M1 membrane alanine aminopeptidase" evidence="12">
    <location>
        <begin position="272"/>
        <end position="498"/>
    </location>
</feature>
<dbReference type="Pfam" id="PF01433">
    <property type="entry name" value="Peptidase_M1"/>
    <property type="match status" value="1"/>
</dbReference>
<keyword evidence="16" id="KW-1185">Reference proteome</keyword>
<dbReference type="InterPro" id="IPR050344">
    <property type="entry name" value="Peptidase_M1_aminopeptidases"/>
</dbReference>
<dbReference type="GO" id="GO:0006508">
    <property type="term" value="P:proteolysis"/>
    <property type="evidence" value="ECO:0007669"/>
    <property type="project" value="UniProtKB-KW"/>
</dbReference>
<gene>
    <name evidence="15" type="ORF">AFUS01_LOCUS42173</name>
</gene>
<dbReference type="InterPro" id="IPR024571">
    <property type="entry name" value="ERAP1-like_C_dom"/>
</dbReference>
<feature type="domain" description="Aminopeptidase N-like N-terminal" evidence="14">
    <location>
        <begin position="38"/>
        <end position="234"/>
    </location>
</feature>
<dbReference type="GO" id="GO:0070006">
    <property type="term" value="F:metalloaminopeptidase activity"/>
    <property type="evidence" value="ECO:0007669"/>
    <property type="project" value="TreeGrafter"/>
</dbReference>
<name>A0A8J2LHB8_9HEXA</name>
<dbReference type="GO" id="GO:0042277">
    <property type="term" value="F:peptide binding"/>
    <property type="evidence" value="ECO:0007669"/>
    <property type="project" value="TreeGrafter"/>
</dbReference>
<feature type="binding site" evidence="9">
    <location>
        <position position="343"/>
    </location>
    <ligand>
        <name>Zn(2+)</name>
        <dbReference type="ChEBI" id="CHEBI:29105"/>
        <note>catalytic</note>
    </ligand>
</feature>
<evidence type="ECO:0000256" key="5">
    <source>
        <dbReference type="ARBA" id="ARBA00022801"/>
    </source>
</evidence>
<dbReference type="CDD" id="cd09601">
    <property type="entry name" value="M1_APN-Q_like"/>
    <property type="match status" value="1"/>
</dbReference>
<dbReference type="Pfam" id="PF11838">
    <property type="entry name" value="ERAP1_C"/>
    <property type="match status" value="1"/>
</dbReference>
<proteinExistence type="inferred from homology"/>
<keyword evidence="6 9" id="KW-0862">Zinc</keyword>
<protein>
    <recommendedName>
        <fullName evidence="10">Aminopeptidase</fullName>
        <ecNumber evidence="10">3.4.11.-</ecNumber>
    </recommendedName>
</protein>
<evidence type="ECO:0000256" key="4">
    <source>
        <dbReference type="ARBA" id="ARBA00022723"/>
    </source>
</evidence>